<proteinExistence type="predicted"/>
<sequence length="270" mass="29099">MADPEPVDGPAAPAFCTDDALSYRRSLTRFVPGEGLALDEAYRRAHLPLVAPDHPGVIPCREGWYDARGRHPRIVSLVLPVPHARLLASEAYAELDRELRAARFAGKIAWDVATRRAERLHATLCGSLASGPDAVPALAPEQEAALAALGPVTVELRGLFSGAVNVGRLYLPVYPEARDGTDILSEVQRIMGRPPTGLYVVGLHNLTDDLDPPEAAALAALIARWRDRPILRLTLDALWLLWAHDDLVLDGGVLARVPLTAGAARLPRSA</sequence>
<keyword evidence="2" id="KW-1185">Reference proteome</keyword>
<dbReference type="AlphaFoldDB" id="A0A0J6UXN4"/>
<dbReference type="EMBL" id="LABY01000209">
    <property type="protein sequence ID" value="KMO31081.1"/>
    <property type="molecule type" value="Genomic_DNA"/>
</dbReference>
<protein>
    <submittedName>
        <fullName evidence="1">Uncharacterized protein</fullName>
    </submittedName>
</protein>
<evidence type="ECO:0000313" key="2">
    <source>
        <dbReference type="Proteomes" id="UP000035955"/>
    </source>
</evidence>
<organism evidence="1 2">
    <name type="scientific">Methylobacterium variabile</name>
    <dbReference type="NCBI Taxonomy" id="298794"/>
    <lineage>
        <taxon>Bacteria</taxon>
        <taxon>Pseudomonadati</taxon>
        <taxon>Pseudomonadota</taxon>
        <taxon>Alphaproteobacteria</taxon>
        <taxon>Hyphomicrobiales</taxon>
        <taxon>Methylobacteriaceae</taxon>
        <taxon>Methylobacterium</taxon>
    </lineage>
</organism>
<name>A0A0J6UXN4_9HYPH</name>
<dbReference type="PATRIC" id="fig|298794.3.peg.3181"/>
<accession>A0A0J6UXN4</accession>
<comment type="caution">
    <text evidence="1">The sequence shown here is derived from an EMBL/GenBank/DDBJ whole genome shotgun (WGS) entry which is preliminary data.</text>
</comment>
<reference evidence="1 2" key="1">
    <citation type="submission" date="2015-03" db="EMBL/GenBank/DDBJ databases">
        <title>Genome sequencing of Methylobacterium variabile DSM 16961.</title>
        <authorList>
            <person name="Chaudhry V."/>
            <person name="Patil P.B."/>
        </authorList>
    </citation>
    <scope>NUCLEOTIDE SEQUENCE [LARGE SCALE GENOMIC DNA]</scope>
    <source>
        <strain evidence="1 2">DSM 16961</strain>
    </source>
</reference>
<dbReference type="OrthoDB" id="8112774at2"/>
<gene>
    <name evidence="1" type="ORF">VQ02_26930</name>
</gene>
<evidence type="ECO:0000313" key="1">
    <source>
        <dbReference type="EMBL" id="KMO31081.1"/>
    </source>
</evidence>
<dbReference type="Proteomes" id="UP000035955">
    <property type="component" value="Unassembled WGS sequence"/>
</dbReference>